<dbReference type="EMBL" id="OE009065">
    <property type="protein sequence ID" value="CAD7463729.1"/>
    <property type="molecule type" value="Genomic_DNA"/>
</dbReference>
<proteinExistence type="predicted"/>
<evidence type="ECO:0000313" key="1">
    <source>
        <dbReference type="EMBL" id="CAD7463729.1"/>
    </source>
</evidence>
<sequence>MERCGFLVWFVSDGEVLFFESGLSVMESVGLTCPATFNRADFYASQLAVVPGKEVESHRKIQWLCDEFDSSRYGQELVKLVTQARNERRSIIPCRKEFDDHDLQSLLEKCYISNPEVTDKEITDTQPYGRFAGPLESGLRDIDSNVIHSDMILNSLIIGFLCDVAVKPTPDTS</sequence>
<organism evidence="1">
    <name type="scientific">Timema tahoe</name>
    <dbReference type="NCBI Taxonomy" id="61484"/>
    <lineage>
        <taxon>Eukaryota</taxon>
        <taxon>Metazoa</taxon>
        <taxon>Ecdysozoa</taxon>
        <taxon>Arthropoda</taxon>
        <taxon>Hexapoda</taxon>
        <taxon>Insecta</taxon>
        <taxon>Pterygota</taxon>
        <taxon>Neoptera</taxon>
        <taxon>Polyneoptera</taxon>
        <taxon>Phasmatodea</taxon>
        <taxon>Timematodea</taxon>
        <taxon>Timematoidea</taxon>
        <taxon>Timematidae</taxon>
        <taxon>Timema</taxon>
    </lineage>
</organism>
<dbReference type="AlphaFoldDB" id="A0A7R9ISM0"/>
<name>A0A7R9ISM0_9NEOP</name>
<protein>
    <submittedName>
        <fullName evidence="1">Uncharacterized protein</fullName>
    </submittedName>
</protein>
<reference evidence="1" key="1">
    <citation type="submission" date="2020-11" db="EMBL/GenBank/DDBJ databases">
        <authorList>
            <person name="Tran Van P."/>
        </authorList>
    </citation>
    <scope>NUCLEOTIDE SEQUENCE</scope>
</reference>
<accession>A0A7R9ISM0</accession>
<gene>
    <name evidence="1" type="ORF">TTEB3V08_LOCUS11610</name>
</gene>